<proteinExistence type="predicted"/>
<gene>
    <name evidence="2" type="ORF">AURDEDRAFT_115704</name>
</gene>
<dbReference type="Proteomes" id="UP000006514">
    <property type="component" value="Unassembled WGS sequence"/>
</dbReference>
<protein>
    <submittedName>
        <fullName evidence="2">Uncharacterized protein</fullName>
    </submittedName>
</protein>
<dbReference type="InParanoid" id="J0LJQ2"/>
<dbReference type="EMBL" id="JH687798">
    <property type="protein sequence ID" value="EJD40835.1"/>
    <property type="molecule type" value="Genomic_DNA"/>
</dbReference>
<organism evidence="2 3">
    <name type="scientific">Auricularia subglabra (strain TFB-10046 / SS5)</name>
    <name type="common">White-rot fungus</name>
    <name type="synonym">Auricularia delicata (strain TFB10046)</name>
    <dbReference type="NCBI Taxonomy" id="717982"/>
    <lineage>
        <taxon>Eukaryota</taxon>
        <taxon>Fungi</taxon>
        <taxon>Dikarya</taxon>
        <taxon>Basidiomycota</taxon>
        <taxon>Agaricomycotina</taxon>
        <taxon>Agaricomycetes</taxon>
        <taxon>Auriculariales</taxon>
        <taxon>Auriculariaceae</taxon>
        <taxon>Auricularia</taxon>
    </lineage>
</organism>
<evidence type="ECO:0000313" key="2">
    <source>
        <dbReference type="EMBL" id="EJD40835.1"/>
    </source>
</evidence>
<feature type="region of interest" description="Disordered" evidence="1">
    <location>
        <begin position="1"/>
        <end position="114"/>
    </location>
</feature>
<feature type="compositionally biased region" description="Low complexity" evidence="1">
    <location>
        <begin position="17"/>
        <end position="31"/>
    </location>
</feature>
<evidence type="ECO:0000313" key="3">
    <source>
        <dbReference type="Proteomes" id="UP000006514"/>
    </source>
</evidence>
<keyword evidence="3" id="KW-1185">Reference proteome</keyword>
<dbReference type="KEGG" id="adl:AURDEDRAFT_115704"/>
<reference evidence="3" key="1">
    <citation type="journal article" date="2012" name="Science">
        <title>The Paleozoic origin of enzymatic lignin decomposition reconstructed from 31 fungal genomes.</title>
        <authorList>
            <person name="Floudas D."/>
            <person name="Binder M."/>
            <person name="Riley R."/>
            <person name="Barry K."/>
            <person name="Blanchette R.A."/>
            <person name="Henrissat B."/>
            <person name="Martinez A.T."/>
            <person name="Otillar R."/>
            <person name="Spatafora J.W."/>
            <person name="Yadav J.S."/>
            <person name="Aerts A."/>
            <person name="Benoit I."/>
            <person name="Boyd A."/>
            <person name="Carlson A."/>
            <person name="Copeland A."/>
            <person name="Coutinho P.M."/>
            <person name="de Vries R.P."/>
            <person name="Ferreira P."/>
            <person name="Findley K."/>
            <person name="Foster B."/>
            <person name="Gaskell J."/>
            <person name="Glotzer D."/>
            <person name="Gorecki P."/>
            <person name="Heitman J."/>
            <person name="Hesse C."/>
            <person name="Hori C."/>
            <person name="Igarashi K."/>
            <person name="Jurgens J.A."/>
            <person name="Kallen N."/>
            <person name="Kersten P."/>
            <person name="Kohler A."/>
            <person name="Kuees U."/>
            <person name="Kumar T.K.A."/>
            <person name="Kuo A."/>
            <person name="LaButti K."/>
            <person name="Larrondo L.F."/>
            <person name="Lindquist E."/>
            <person name="Ling A."/>
            <person name="Lombard V."/>
            <person name="Lucas S."/>
            <person name="Lundell T."/>
            <person name="Martin R."/>
            <person name="McLaughlin D.J."/>
            <person name="Morgenstern I."/>
            <person name="Morin E."/>
            <person name="Murat C."/>
            <person name="Nagy L.G."/>
            <person name="Nolan M."/>
            <person name="Ohm R.A."/>
            <person name="Patyshakuliyeva A."/>
            <person name="Rokas A."/>
            <person name="Ruiz-Duenas F.J."/>
            <person name="Sabat G."/>
            <person name="Salamov A."/>
            <person name="Samejima M."/>
            <person name="Schmutz J."/>
            <person name="Slot J.C."/>
            <person name="St John F."/>
            <person name="Stenlid J."/>
            <person name="Sun H."/>
            <person name="Sun S."/>
            <person name="Syed K."/>
            <person name="Tsang A."/>
            <person name="Wiebenga A."/>
            <person name="Young D."/>
            <person name="Pisabarro A."/>
            <person name="Eastwood D.C."/>
            <person name="Martin F."/>
            <person name="Cullen D."/>
            <person name="Grigoriev I.V."/>
            <person name="Hibbett D.S."/>
        </authorList>
    </citation>
    <scope>NUCLEOTIDE SEQUENCE [LARGE SCALE GENOMIC DNA]</scope>
    <source>
        <strain evidence="3">TFB10046</strain>
    </source>
</reference>
<accession>J0LJQ2</accession>
<evidence type="ECO:0000256" key="1">
    <source>
        <dbReference type="SAM" id="MobiDB-lite"/>
    </source>
</evidence>
<dbReference type="AlphaFoldDB" id="J0LJQ2"/>
<feature type="compositionally biased region" description="Basic and acidic residues" evidence="1">
    <location>
        <begin position="296"/>
        <end position="312"/>
    </location>
</feature>
<sequence>MPPPPVPVQRSVAASRPAHPAASNSKKASSPLRFSHFQARPQLILNATHAARPRSPSPPPSPPRDPDLVLPPLLESNMQEALSLPAESRPVELESAYSPPLRPRQSSPPYETEPDIAPVHSAQPAAPKVPVLLIPKLHTQKYIPARLQVIPRLPTQREKQGVPSWMAHGPEGDAALDPELVDRLKRMSVWGNRRRPAAWASHPESDDTAQPMQRRWVWGSEIKPKRGEPEPVSWEWEWEAPSLQVPDFSGRPTNRHRLVGEQQDSHGLFTWLATGRFAGKEFRPANGDDPPSVGEDCAREDSRELTRNRDCN</sequence>
<feature type="region of interest" description="Disordered" evidence="1">
    <location>
        <begin position="280"/>
        <end position="312"/>
    </location>
</feature>
<name>J0LJQ2_AURST</name>